<protein>
    <recommendedName>
        <fullName evidence="4">Beta-carotene 15,15'-monooxygenase</fullName>
    </recommendedName>
</protein>
<reference evidence="2 3" key="1">
    <citation type="submission" date="2014-03" db="EMBL/GenBank/DDBJ databases">
        <title>Genomics of Bifidobacteria.</title>
        <authorList>
            <person name="Ventura M."/>
            <person name="Milani C."/>
            <person name="Lugli G.A."/>
        </authorList>
    </citation>
    <scope>NUCLEOTIDE SEQUENCE [LARGE SCALE GENOMIC DNA]</scope>
    <source>
        <strain evidence="2 3">LMG 21589</strain>
    </source>
</reference>
<dbReference type="eggNOG" id="COG5578">
    <property type="taxonomic scope" value="Bacteria"/>
</dbReference>
<name>A0A087D3M4_9BIFI</name>
<evidence type="ECO:0000313" key="2">
    <source>
        <dbReference type="EMBL" id="KFI90124.1"/>
    </source>
</evidence>
<keyword evidence="1" id="KW-0472">Membrane</keyword>
<dbReference type="OrthoDB" id="7948871at2"/>
<comment type="caution">
    <text evidence="2">The sequence shown here is derived from an EMBL/GenBank/DDBJ whole genome shotgun (WGS) entry which is preliminary data.</text>
</comment>
<feature type="transmembrane region" description="Helical" evidence="1">
    <location>
        <begin position="20"/>
        <end position="43"/>
    </location>
</feature>
<proteinExistence type="predicted"/>
<dbReference type="GeneID" id="85166894"/>
<organism evidence="2 3">
    <name type="scientific">Bifidobacterium scardovii</name>
    <dbReference type="NCBI Taxonomy" id="158787"/>
    <lineage>
        <taxon>Bacteria</taxon>
        <taxon>Bacillati</taxon>
        <taxon>Actinomycetota</taxon>
        <taxon>Actinomycetes</taxon>
        <taxon>Bifidobacteriales</taxon>
        <taxon>Bifidobacteriaceae</taxon>
        <taxon>Bifidobacterium</taxon>
    </lineage>
</organism>
<keyword evidence="1" id="KW-1133">Transmembrane helix</keyword>
<gene>
    <name evidence="2" type="ORF">BSCA_0463</name>
</gene>
<dbReference type="AlphaFoldDB" id="A0A087D3M4"/>
<evidence type="ECO:0000313" key="3">
    <source>
        <dbReference type="Proteomes" id="UP000029033"/>
    </source>
</evidence>
<evidence type="ECO:0000256" key="1">
    <source>
        <dbReference type="SAM" id="Phobius"/>
    </source>
</evidence>
<keyword evidence="1" id="KW-0812">Transmembrane</keyword>
<feature type="transmembrane region" description="Helical" evidence="1">
    <location>
        <begin position="100"/>
        <end position="120"/>
    </location>
</feature>
<feature type="transmembrane region" description="Helical" evidence="1">
    <location>
        <begin position="132"/>
        <end position="165"/>
    </location>
</feature>
<keyword evidence="3" id="KW-1185">Reference proteome</keyword>
<accession>A0A087D3M4</accession>
<dbReference type="Proteomes" id="UP000029033">
    <property type="component" value="Unassembled WGS sequence"/>
</dbReference>
<feature type="transmembrane region" description="Helical" evidence="1">
    <location>
        <begin position="74"/>
        <end position="94"/>
    </location>
</feature>
<dbReference type="RefSeq" id="WP_081893128.1">
    <property type="nucleotide sequence ID" value="NZ_CAUPKV010000019.1"/>
</dbReference>
<dbReference type="InterPro" id="IPR006938">
    <property type="entry name" value="DUF624"/>
</dbReference>
<sequence length="237" mass="24679">MGFLSPDSAFMRGLSNVADAVWINILMLVTSIPLVTIGAALAAGHDAGRRAAIGEGHVTANYFKAFLQNFPKATALWVVFGGVGAGLAYSWIALQIAPLLIPKFGLTILWIIGFEWVWALQARFENSVGVTLVNSFIFGVSHIGATAVLAVLDAVYIALLVASWFYMPQGLFLLLVLGYGTMVMLHTPILERVFAKYIDPAEEAGEGDAAVGAAGAGDAAAGAGVGAVSAGGGPRRN</sequence>
<dbReference type="STRING" id="158787.BSCA_0463"/>
<dbReference type="EMBL" id="JGZO01000034">
    <property type="protein sequence ID" value="KFI90124.1"/>
    <property type="molecule type" value="Genomic_DNA"/>
</dbReference>
<dbReference type="Pfam" id="PF04854">
    <property type="entry name" value="DUF624"/>
    <property type="match status" value="1"/>
</dbReference>
<evidence type="ECO:0008006" key="4">
    <source>
        <dbReference type="Google" id="ProtNLM"/>
    </source>
</evidence>